<feature type="compositionally biased region" description="Low complexity" evidence="1">
    <location>
        <begin position="117"/>
        <end position="134"/>
    </location>
</feature>
<feature type="region of interest" description="Disordered" evidence="1">
    <location>
        <begin position="842"/>
        <end position="882"/>
    </location>
</feature>
<keyword evidence="3" id="KW-1185">Reference proteome</keyword>
<sequence length="934" mass="102172">MYYCHRNPQTSELDNIGCPSPPQAQLTSESSSCPSDNEISSLYGKYRHSSSCSLKEESLQDASLEQDHSSPHNSFTHGDDANGLPQPSPSAPSSAVIDELNWMLGEAIDSAQTTFGNSLHSSSESHQPQSSPNSRSHHPSLINPLSRLSIEAENTPLKVMQLVQHSIEDLSEPITSSSLSDYSIDATEQDIKRQQYVRVSSNDMIHSTRAMAINDSLMNNHSYDLRESLNSSPPPLNKKYSTSAISALAHSTSSEEILSIATIEEPDVQLDPRTPSQKNQDLPLILGAEKQIQDIVATTHKRIAHRDQLRQSTSPAAIPVTPSQDSPSSKPLLRDNSQKSINIRPKKLFEEDGKLAKSTATPNGNGKPLVARSPVVKRSSSDINFLEQWQWLEAQLPSHSSSPQKKHSSSPTQTKQPSHDPSPSLNNTREKRIQALDHHFRSSSSCGSIESKMAALLQRQRSLQQSLQRPNANKSGRAIKPVVACFDCVPRINIKELKKLKATVDRRRVYETKLQQLCSQPLGLDLWVWLKTCGESNSSLPPPVHEAAHQTSDSRSSYSQIRKPGYSPLLNHHQPLLSSLPAHLQRQQSSPGNSSLAKIRDTSMSSVASFPLRAGSHTQKAIQIRSSSENQLMEMILPDGGGMVGRSHGGMMVNSLMEVNNLPYPSLYPHSAVGPNVGVNQAGPSALERRSSHDHGGESGNPSKGVGFFSQITRHNSSKRRHQSATASSSPTMGGGSSSSHGLVISPPLLAGAPMAAPRGPRPEGPSSFRPDLKALFAKPLELTTRLPHDDRDRLPSPGPRSPYRMSFAYGSSSPSSPVQRLPPTTTHNSRLAAFQPHHSTVPHLSHHASVDRRPPHYLTSQHHPSSLTSSPQDPSNPASQMHQKLDKLADILPHADRAILRQILLENHLDDVVSIVRLLFLLSLFLPLFPSFH</sequence>
<feature type="compositionally biased region" description="Polar residues" evidence="1">
    <location>
        <begin position="310"/>
        <end position="329"/>
    </location>
</feature>
<proteinExistence type="predicted"/>
<evidence type="ECO:0000313" key="2">
    <source>
        <dbReference type="EMBL" id="KNZ47206.1"/>
    </source>
</evidence>
<feature type="region of interest" description="Disordered" evidence="1">
    <location>
        <begin position="539"/>
        <end position="565"/>
    </location>
</feature>
<feature type="compositionally biased region" description="Polar residues" evidence="1">
    <location>
        <begin position="859"/>
        <end position="882"/>
    </location>
</feature>
<feature type="compositionally biased region" description="Basic and acidic residues" evidence="1">
    <location>
        <begin position="687"/>
        <end position="697"/>
    </location>
</feature>
<gene>
    <name evidence="2" type="ORF">VP01_65g7</name>
</gene>
<reference evidence="2 3" key="1">
    <citation type="submission" date="2015-08" db="EMBL/GenBank/DDBJ databases">
        <title>Next Generation Sequencing and Analysis of the Genome of Puccinia sorghi L Schw, the Causal Agent of Maize Common Rust.</title>
        <authorList>
            <person name="Rochi L."/>
            <person name="Burguener G."/>
            <person name="Darino M."/>
            <person name="Turjanski A."/>
            <person name="Kreff E."/>
            <person name="Dieguez M.J."/>
            <person name="Sacco F."/>
        </authorList>
    </citation>
    <scope>NUCLEOTIDE SEQUENCE [LARGE SCALE GENOMIC DNA]</scope>
    <source>
        <strain evidence="2 3">RO10H11247</strain>
    </source>
</reference>
<feature type="compositionally biased region" description="Polar residues" evidence="1">
    <location>
        <begin position="23"/>
        <end position="39"/>
    </location>
</feature>
<dbReference type="OrthoDB" id="2507826at2759"/>
<comment type="caution">
    <text evidence="2">The sequence shown here is derived from an EMBL/GenBank/DDBJ whole genome shotgun (WGS) entry which is preliminary data.</text>
</comment>
<dbReference type="Proteomes" id="UP000037035">
    <property type="component" value="Unassembled WGS sequence"/>
</dbReference>
<feature type="compositionally biased region" description="Polar residues" evidence="1">
    <location>
        <begin position="549"/>
        <end position="560"/>
    </location>
</feature>
<evidence type="ECO:0000256" key="1">
    <source>
        <dbReference type="SAM" id="MobiDB-lite"/>
    </source>
</evidence>
<feature type="region of interest" description="Disordered" evidence="1">
    <location>
        <begin position="304"/>
        <end position="377"/>
    </location>
</feature>
<feature type="region of interest" description="Disordered" evidence="1">
    <location>
        <begin position="115"/>
        <end position="141"/>
    </location>
</feature>
<dbReference type="EMBL" id="LAVV01011941">
    <property type="protein sequence ID" value="KNZ47206.1"/>
    <property type="molecule type" value="Genomic_DNA"/>
</dbReference>
<feature type="region of interest" description="Disordered" evidence="1">
    <location>
        <begin position="396"/>
        <end position="427"/>
    </location>
</feature>
<feature type="compositionally biased region" description="Polar residues" evidence="1">
    <location>
        <begin position="412"/>
        <end position="427"/>
    </location>
</feature>
<feature type="region of interest" description="Disordered" evidence="1">
    <location>
        <begin position="582"/>
        <end position="601"/>
    </location>
</feature>
<name>A0A0L6UFA0_9BASI</name>
<dbReference type="AlphaFoldDB" id="A0A0L6UFA0"/>
<feature type="compositionally biased region" description="Polar residues" evidence="1">
    <location>
        <begin position="585"/>
        <end position="601"/>
    </location>
</feature>
<protein>
    <submittedName>
        <fullName evidence="2">Uncharacterized protein</fullName>
    </submittedName>
</protein>
<evidence type="ECO:0000313" key="3">
    <source>
        <dbReference type="Proteomes" id="UP000037035"/>
    </source>
</evidence>
<feature type="region of interest" description="Disordered" evidence="1">
    <location>
        <begin position="54"/>
        <end position="94"/>
    </location>
</feature>
<organism evidence="2 3">
    <name type="scientific">Puccinia sorghi</name>
    <dbReference type="NCBI Taxonomy" id="27349"/>
    <lineage>
        <taxon>Eukaryota</taxon>
        <taxon>Fungi</taxon>
        <taxon>Dikarya</taxon>
        <taxon>Basidiomycota</taxon>
        <taxon>Pucciniomycotina</taxon>
        <taxon>Pucciniomycetes</taxon>
        <taxon>Pucciniales</taxon>
        <taxon>Pucciniaceae</taxon>
        <taxon>Puccinia</taxon>
    </lineage>
</organism>
<accession>A0A0L6UFA0</accession>
<dbReference type="VEuPathDB" id="FungiDB:VP01_65g7"/>
<feature type="region of interest" description="Disordered" evidence="1">
    <location>
        <begin position="675"/>
        <end position="826"/>
    </location>
</feature>
<feature type="region of interest" description="Disordered" evidence="1">
    <location>
        <begin position="1"/>
        <end position="39"/>
    </location>
</feature>
<feature type="compositionally biased region" description="Low complexity" evidence="1">
    <location>
        <begin position="724"/>
        <end position="770"/>
    </location>
</feature>